<accession>A0A067P2U3</accession>
<protein>
    <submittedName>
        <fullName evidence="2">Uncharacterized protein</fullName>
    </submittedName>
</protein>
<keyword evidence="1" id="KW-1133">Transmembrane helix</keyword>
<gene>
    <name evidence="2" type="ORF">PLEOSDRAFT_1074638</name>
</gene>
<feature type="transmembrane region" description="Helical" evidence="1">
    <location>
        <begin position="20"/>
        <end position="39"/>
    </location>
</feature>
<feature type="transmembrane region" description="Helical" evidence="1">
    <location>
        <begin position="279"/>
        <end position="299"/>
    </location>
</feature>
<evidence type="ECO:0000256" key="1">
    <source>
        <dbReference type="SAM" id="Phobius"/>
    </source>
</evidence>
<feature type="transmembrane region" description="Helical" evidence="1">
    <location>
        <begin position="204"/>
        <end position="228"/>
    </location>
</feature>
<organism evidence="2 3">
    <name type="scientific">Pleurotus ostreatus (strain PC15)</name>
    <name type="common">Oyster mushroom</name>
    <dbReference type="NCBI Taxonomy" id="1137138"/>
    <lineage>
        <taxon>Eukaryota</taxon>
        <taxon>Fungi</taxon>
        <taxon>Dikarya</taxon>
        <taxon>Basidiomycota</taxon>
        <taxon>Agaricomycotina</taxon>
        <taxon>Agaricomycetes</taxon>
        <taxon>Agaricomycetidae</taxon>
        <taxon>Agaricales</taxon>
        <taxon>Pleurotineae</taxon>
        <taxon>Pleurotaceae</taxon>
        <taxon>Pleurotus</taxon>
    </lineage>
</organism>
<keyword evidence="1" id="KW-0472">Membrane</keyword>
<dbReference type="AlphaFoldDB" id="A0A067P2U3"/>
<dbReference type="EMBL" id="KL198006">
    <property type="protein sequence ID" value="KDQ30186.1"/>
    <property type="molecule type" value="Genomic_DNA"/>
</dbReference>
<dbReference type="InParanoid" id="A0A067P2U3"/>
<dbReference type="Proteomes" id="UP000027073">
    <property type="component" value="Unassembled WGS sequence"/>
</dbReference>
<dbReference type="OrthoDB" id="2562239at2759"/>
<name>A0A067P2U3_PLEO1</name>
<dbReference type="HOGENOM" id="CLU_060803_0_0_1"/>
<dbReference type="VEuPathDB" id="FungiDB:PLEOSDRAFT_1074638"/>
<keyword evidence="1" id="KW-0812">Transmembrane</keyword>
<evidence type="ECO:0000313" key="3">
    <source>
        <dbReference type="Proteomes" id="UP000027073"/>
    </source>
</evidence>
<feature type="transmembrane region" description="Helical" evidence="1">
    <location>
        <begin position="235"/>
        <end position="255"/>
    </location>
</feature>
<evidence type="ECO:0000313" key="2">
    <source>
        <dbReference type="EMBL" id="KDQ30186.1"/>
    </source>
</evidence>
<reference evidence="3" key="1">
    <citation type="journal article" date="2014" name="Proc. Natl. Acad. Sci. U.S.A.">
        <title>Extensive sampling of basidiomycete genomes demonstrates inadequacy of the white-rot/brown-rot paradigm for wood decay fungi.</title>
        <authorList>
            <person name="Riley R."/>
            <person name="Salamov A.A."/>
            <person name="Brown D.W."/>
            <person name="Nagy L.G."/>
            <person name="Floudas D."/>
            <person name="Held B.W."/>
            <person name="Levasseur A."/>
            <person name="Lombard V."/>
            <person name="Morin E."/>
            <person name="Otillar R."/>
            <person name="Lindquist E.A."/>
            <person name="Sun H."/>
            <person name="LaButti K.M."/>
            <person name="Schmutz J."/>
            <person name="Jabbour D."/>
            <person name="Luo H."/>
            <person name="Baker S.E."/>
            <person name="Pisabarro A.G."/>
            <person name="Walton J.D."/>
            <person name="Blanchette R.A."/>
            <person name="Henrissat B."/>
            <person name="Martin F."/>
            <person name="Cullen D."/>
            <person name="Hibbett D.S."/>
            <person name="Grigoriev I.V."/>
        </authorList>
    </citation>
    <scope>NUCLEOTIDE SEQUENCE [LARGE SCALE GENOMIC DNA]</scope>
    <source>
        <strain evidence="3">PC15</strain>
    </source>
</reference>
<sequence>MTFPTPTGGASILHEDFVPSIIFAVLYGCMVPLTFYRLAHRRSRTLVIAGCASLSIERIVVLSIRANASQTESTGPIKYMQTSIGIGFLSICLSYKDLVQCFLINATYGTDTYYQAPVCSGARNASKTQTQFQEILASQPILRVIYSTQRVADMPRARSTARRIGGLCFLAFLGAIVTGILAAVKYSSLINNNSEAGNMMMLRYVSAGLALGTLLIVGCGMVLGYLYLPRANSAAFKLLVAVWLLLCTVAIYRAAVLHNTTSSFTSTEPGSLNSPADKAFFYIFQILPEWLSILALFSVNAREIVGSGPWGDWRGKDESQAAKVKRERKAAEKFLLLHRR</sequence>
<proteinExistence type="predicted"/>
<feature type="transmembrane region" description="Helical" evidence="1">
    <location>
        <begin position="164"/>
        <end position="184"/>
    </location>
</feature>